<dbReference type="PANTHER" id="PTHR30213:SF1">
    <property type="entry name" value="INNER MEMBRANE PROTEIN YHJD"/>
    <property type="match status" value="1"/>
</dbReference>
<dbReference type="Proteomes" id="UP000034471">
    <property type="component" value="Unassembled WGS sequence"/>
</dbReference>
<evidence type="ECO:0000256" key="2">
    <source>
        <dbReference type="ARBA" id="ARBA00022475"/>
    </source>
</evidence>
<gene>
    <name evidence="7" type="ORF">US54_C0054G0009</name>
</gene>
<feature type="transmembrane region" description="Helical" evidence="6">
    <location>
        <begin position="210"/>
        <end position="229"/>
    </location>
</feature>
<name>A0A0G0H3S6_9BACT</name>
<dbReference type="GO" id="GO:0005886">
    <property type="term" value="C:plasma membrane"/>
    <property type="evidence" value="ECO:0007669"/>
    <property type="project" value="UniProtKB-SubCell"/>
</dbReference>
<proteinExistence type="predicted"/>
<dbReference type="InterPro" id="IPR017039">
    <property type="entry name" value="Virul_fac_BrkB"/>
</dbReference>
<feature type="transmembrane region" description="Helical" evidence="6">
    <location>
        <begin position="137"/>
        <end position="156"/>
    </location>
</feature>
<comment type="caution">
    <text evidence="7">The sequence shown here is derived from an EMBL/GenBank/DDBJ whole genome shotgun (WGS) entry which is preliminary data.</text>
</comment>
<dbReference type="PIRSF" id="PIRSF035875">
    <property type="entry name" value="RNase_BN"/>
    <property type="match status" value="1"/>
</dbReference>
<keyword evidence="5 6" id="KW-0472">Membrane</keyword>
<protein>
    <submittedName>
        <fullName evidence="7">Ribonuclease BN</fullName>
    </submittedName>
</protein>
<sequence>MNRIAYLLKTTFKEFVRDNAAQMAAALAYYALFAIPPILLISINILSIFLEDTQARHALISQAQNITEGSTTEILKLIIDHLHQYADQGNIAKWIGIITLIIAASGAFSHLQASLNTIWDIAPHPSRSVSRTIERRLSAMLFIFMIGMLILASFISNAFLSKVGIYISAYVGISPFLLQTINMLASFVGITCFITLIYKLIPEGNMAWKDIFVGALVTAFLFIFGKYIVSLVIANSTFSTIYGAAGSLLILLIWVYYLSLIFFFGAEFTQIYSNLHGKGIKHDEGTLHVIEKILLENKNVK</sequence>
<evidence type="ECO:0000256" key="5">
    <source>
        <dbReference type="ARBA" id="ARBA00023136"/>
    </source>
</evidence>
<feature type="transmembrane region" description="Helical" evidence="6">
    <location>
        <begin position="241"/>
        <end position="264"/>
    </location>
</feature>
<evidence type="ECO:0000313" key="8">
    <source>
        <dbReference type="Proteomes" id="UP000034471"/>
    </source>
</evidence>
<dbReference type="NCBIfam" id="TIGR00765">
    <property type="entry name" value="yihY_not_rbn"/>
    <property type="match status" value="1"/>
</dbReference>
<evidence type="ECO:0000313" key="7">
    <source>
        <dbReference type="EMBL" id="KKQ36807.1"/>
    </source>
</evidence>
<dbReference type="Pfam" id="PF03631">
    <property type="entry name" value="Virul_fac_BrkB"/>
    <property type="match status" value="1"/>
</dbReference>
<comment type="subcellular location">
    <subcellularLocation>
        <location evidence="1">Cell membrane</location>
        <topology evidence="1">Multi-pass membrane protein</topology>
    </subcellularLocation>
</comment>
<keyword evidence="3 6" id="KW-0812">Transmembrane</keyword>
<evidence type="ECO:0000256" key="1">
    <source>
        <dbReference type="ARBA" id="ARBA00004651"/>
    </source>
</evidence>
<dbReference type="STRING" id="1618481.US54_C0054G0009"/>
<evidence type="ECO:0000256" key="3">
    <source>
        <dbReference type="ARBA" id="ARBA00022692"/>
    </source>
</evidence>
<evidence type="ECO:0000256" key="4">
    <source>
        <dbReference type="ARBA" id="ARBA00022989"/>
    </source>
</evidence>
<accession>A0A0G0H3S6</accession>
<feature type="transmembrane region" description="Helical" evidence="6">
    <location>
        <begin position="176"/>
        <end position="198"/>
    </location>
</feature>
<keyword evidence="2" id="KW-1003">Cell membrane</keyword>
<organism evidence="7 8">
    <name type="scientific">Candidatus Roizmanbacteria bacterium GW2011_GWA2_37_7</name>
    <dbReference type="NCBI Taxonomy" id="1618481"/>
    <lineage>
        <taxon>Bacteria</taxon>
        <taxon>Candidatus Roizmaniibacteriota</taxon>
    </lineage>
</organism>
<evidence type="ECO:0000256" key="6">
    <source>
        <dbReference type="SAM" id="Phobius"/>
    </source>
</evidence>
<keyword evidence="4 6" id="KW-1133">Transmembrane helix</keyword>
<feature type="transmembrane region" description="Helical" evidence="6">
    <location>
        <begin position="27"/>
        <end position="50"/>
    </location>
</feature>
<dbReference type="AlphaFoldDB" id="A0A0G0H3S6"/>
<dbReference type="EMBL" id="LBTJ01000054">
    <property type="protein sequence ID" value="KKQ36807.1"/>
    <property type="molecule type" value="Genomic_DNA"/>
</dbReference>
<reference evidence="7 8" key="1">
    <citation type="journal article" date="2015" name="Nature">
        <title>rRNA introns, odd ribosomes, and small enigmatic genomes across a large radiation of phyla.</title>
        <authorList>
            <person name="Brown C.T."/>
            <person name="Hug L.A."/>
            <person name="Thomas B.C."/>
            <person name="Sharon I."/>
            <person name="Castelle C.J."/>
            <person name="Singh A."/>
            <person name="Wilkins M.J."/>
            <person name="Williams K.H."/>
            <person name="Banfield J.F."/>
        </authorList>
    </citation>
    <scope>NUCLEOTIDE SEQUENCE [LARGE SCALE GENOMIC DNA]</scope>
</reference>
<dbReference type="PANTHER" id="PTHR30213">
    <property type="entry name" value="INNER MEMBRANE PROTEIN YHJD"/>
    <property type="match status" value="1"/>
</dbReference>